<evidence type="ECO:0000313" key="1">
    <source>
        <dbReference type="EMBL" id="JAP89713.1"/>
    </source>
</evidence>
<accession>A0A146JYE6</accession>
<protein>
    <submittedName>
        <fullName evidence="1">Uncharacterized protein</fullName>
    </submittedName>
</protein>
<dbReference type="AlphaFoldDB" id="A0A146JYE6"/>
<gene>
    <name evidence="1" type="ORF">TPC1_30792</name>
</gene>
<feature type="non-terminal residue" evidence="1">
    <location>
        <position position="483"/>
    </location>
</feature>
<name>A0A146JYE6_9EUKA</name>
<proteinExistence type="predicted"/>
<reference evidence="1" key="1">
    <citation type="submission" date="2015-07" db="EMBL/GenBank/DDBJ databases">
        <title>Adaptation to a free-living lifestyle via gene acquisitions in the diplomonad Trepomonas sp. PC1.</title>
        <authorList>
            <person name="Xu F."/>
            <person name="Jerlstrom-Hultqvist J."/>
            <person name="Kolisko M."/>
            <person name="Simpson A.G.B."/>
            <person name="Roger A.J."/>
            <person name="Svard S.G."/>
            <person name="Andersson J.O."/>
        </authorList>
    </citation>
    <scope>NUCLEOTIDE SEQUENCE</scope>
    <source>
        <strain evidence="1">PC1</strain>
    </source>
</reference>
<organism evidence="1">
    <name type="scientific">Trepomonas sp. PC1</name>
    <dbReference type="NCBI Taxonomy" id="1076344"/>
    <lineage>
        <taxon>Eukaryota</taxon>
        <taxon>Metamonada</taxon>
        <taxon>Diplomonadida</taxon>
        <taxon>Hexamitidae</taxon>
        <taxon>Hexamitinae</taxon>
        <taxon>Trepomonas</taxon>
    </lineage>
</organism>
<dbReference type="EMBL" id="GDID01006893">
    <property type="protein sequence ID" value="JAP89713.1"/>
    <property type="molecule type" value="Transcribed_RNA"/>
</dbReference>
<sequence>ILLEHIKLQVMKFFESKNKVLTNENTQYTLLIPGLSGVIQKEFLKKVFCDAFSEDLRLQERQVKLLSYSEAMMRFHLLENEITQNQAFFYLGEGFSELMIVGPSLLSKNQSFEIDQYKVECEDSFSSSDVVIQTRYVQQDNIKNMTSLELILDEFGDPTGSVDVEMEIVNDLMQIIGDQINSTQFYNLVCQVRFMVEQIVNNQVPQDQLFIYDINELISNEKILYQNFEPYKNKFQLINTQKQFKIIMQADNIRQHYTKKLEIATQSLFDDLTEMLKMREVEIQNIYVGGGNSLLTQLLKIDYQIQTTDPFSICMGAFNQVLIRKTAKGSVGLSFRQKLNEFASDEKFMKQFSNFICQNSQETNAINNILLETGQELKNFQKQIELMPKYESSTQIRFSMNYFMRNRPAPRFYGDDCKYNQNLSIYQRNYYIPIPEEVLSQPFEIRVLQLRFYYEQTGNAFSIEQKWYTDDHWYSINCDYQKL</sequence>
<feature type="non-terminal residue" evidence="1">
    <location>
        <position position="1"/>
    </location>
</feature>